<evidence type="ECO:0000256" key="9">
    <source>
        <dbReference type="ARBA" id="ARBA00023180"/>
    </source>
</evidence>
<keyword evidence="8" id="KW-0675">Receptor</keyword>
<evidence type="ECO:0000256" key="6">
    <source>
        <dbReference type="ARBA" id="ARBA00022989"/>
    </source>
</evidence>
<keyword evidence="5" id="KW-0677">Repeat</keyword>
<dbReference type="PANTHER" id="PTHR27000">
    <property type="entry name" value="LEUCINE-RICH REPEAT RECEPTOR-LIKE PROTEIN KINASE FAMILY PROTEIN-RELATED"/>
    <property type="match status" value="1"/>
</dbReference>
<sequence>MEMSYQKHQGACAIPRTVITIGSPQEVSAEMIRRQQKIYASHFSSPSQNLALSPGGELVVIFYYGPLIQKRLGNHSRDTFALHFNVPCSGVSGRVQGLRITNPFARNGPSPVGERNTSYTGVVGATLGDLTELRTLELSMILFNGPMPDTFNKLKKLEELSVAFNNFSGSLSPSIGGVTSLKSLIAVGSNYLLFNPGLLPAPIPSSFCGLRNLETLSLSSFLLTGKLPECFCKFSQITDLLLAENRLEGVVPSCIGSSLGKLVSLDLSSNQFVGPFPTTLSRLTSLQTLSLYQNKFTGSIPSVIGNMGSLQVLILADNSFSGAIPPSIANLAELGTLDLSVNLFTRVPPEIGQLTKLNYLSLSNNKLQGKLLPEIGKCGSQGFGLFIDVGYNKLSGSIPDVFASGNISFFSGSNNLFTGGFPLSLTMVGNVDLSHNSLSDVNSVGTLPLAPKLSVLNLANNVLSGPVPSWLTNIVAKGQDINTGVDTVDISVNKLTGPIPAILLEKLFSFNASYNWLSGQLPLVSGSRLGLLDLSHNRISGPITSNFVGSLLNTTFQLDLSFNQLSGPLPANSGDFLGLSYLDLSYNKLTGKVPASIENITSLSYLDLSHNKFTGRVPSKKPPPP</sequence>
<dbReference type="Gene3D" id="3.80.10.10">
    <property type="entry name" value="Ribonuclease Inhibitor"/>
    <property type="match status" value="4"/>
</dbReference>
<keyword evidence="2" id="KW-0433">Leucine-rich repeat</keyword>
<dbReference type="SUPFAM" id="SSF52058">
    <property type="entry name" value="L domain-like"/>
    <property type="match status" value="1"/>
</dbReference>
<dbReference type="EMBL" id="JBHFFA010000003">
    <property type="protein sequence ID" value="KAL2633116.1"/>
    <property type="molecule type" value="Genomic_DNA"/>
</dbReference>
<keyword evidence="4" id="KW-0732">Signal</keyword>
<evidence type="ECO:0000256" key="8">
    <source>
        <dbReference type="ARBA" id="ARBA00023170"/>
    </source>
</evidence>
<dbReference type="AlphaFoldDB" id="A0ABD1YQS2"/>
<evidence type="ECO:0000256" key="1">
    <source>
        <dbReference type="ARBA" id="ARBA00004167"/>
    </source>
</evidence>
<reference evidence="10 11" key="1">
    <citation type="submission" date="2024-09" db="EMBL/GenBank/DDBJ databases">
        <title>Chromosome-scale assembly of Riccia fluitans.</title>
        <authorList>
            <person name="Paukszto L."/>
            <person name="Sawicki J."/>
            <person name="Karawczyk K."/>
            <person name="Piernik-Szablinska J."/>
            <person name="Szczecinska M."/>
            <person name="Mazdziarz M."/>
        </authorList>
    </citation>
    <scope>NUCLEOTIDE SEQUENCE [LARGE SCALE GENOMIC DNA]</scope>
    <source>
        <strain evidence="10">Rf_01</strain>
        <tissue evidence="10">Aerial parts of the thallus</tissue>
    </source>
</reference>
<gene>
    <name evidence="10" type="ORF">R1flu_004595</name>
</gene>
<keyword evidence="9" id="KW-0325">Glycoprotein</keyword>
<dbReference type="PANTHER" id="PTHR27000:SF679">
    <property type="entry name" value="OS01G0170300 PROTEIN"/>
    <property type="match status" value="1"/>
</dbReference>
<dbReference type="InterPro" id="IPR003591">
    <property type="entry name" value="Leu-rich_rpt_typical-subtyp"/>
</dbReference>
<keyword evidence="7" id="KW-0472">Membrane</keyword>
<dbReference type="InterPro" id="IPR032675">
    <property type="entry name" value="LRR_dom_sf"/>
</dbReference>
<dbReference type="InterPro" id="IPR001611">
    <property type="entry name" value="Leu-rich_rpt"/>
</dbReference>
<proteinExistence type="predicted"/>
<organism evidence="10 11">
    <name type="scientific">Riccia fluitans</name>
    <dbReference type="NCBI Taxonomy" id="41844"/>
    <lineage>
        <taxon>Eukaryota</taxon>
        <taxon>Viridiplantae</taxon>
        <taxon>Streptophyta</taxon>
        <taxon>Embryophyta</taxon>
        <taxon>Marchantiophyta</taxon>
        <taxon>Marchantiopsida</taxon>
        <taxon>Marchantiidae</taxon>
        <taxon>Marchantiales</taxon>
        <taxon>Ricciaceae</taxon>
        <taxon>Riccia</taxon>
    </lineage>
</organism>
<dbReference type="FunFam" id="3.80.10.10:FF:000095">
    <property type="entry name" value="LRR receptor-like serine/threonine-protein kinase GSO1"/>
    <property type="match status" value="1"/>
</dbReference>
<keyword evidence="3" id="KW-0812">Transmembrane</keyword>
<dbReference type="Pfam" id="PF00560">
    <property type="entry name" value="LRR_1"/>
    <property type="match status" value="3"/>
</dbReference>
<evidence type="ECO:0000313" key="11">
    <source>
        <dbReference type="Proteomes" id="UP001605036"/>
    </source>
</evidence>
<evidence type="ECO:0000313" key="10">
    <source>
        <dbReference type="EMBL" id="KAL2633116.1"/>
    </source>
</evidence>
<dbReference type="Pfam" id="PF13855">
    <property type="entry name" value="LRR_8"/>
    <property type="match status" value="2"/>
</dbReference>
<dbReference type="Proteomes" id="UP001605036">
    <property type="component" value="Unassembled WGS sequence"/>
</dbReference>
<accession>A0ABD1YQS2</accession>
<evidence type="ECO:0000256" key="5">
    <source>
        <dbReference type="ARBA" id="ARBA00022737"/>
    </source>
</evidence>
<comment type="subcellular location">
    <subcellularLocation>
        <location evidence="1">Membrane</location>
        <topology evidence="1">Single-pass membrane protein</topology>
    </subcellularLocation>
</comment>
<dbReference type="SMART" id="SM00369">
    <property type="entry name" value="LRR_TYP"/>
    <property type="match status" value="4"/>
</dbReference>
<name>A0ABD1YQS2_9MARC</name>
<comment type="caution">
    <text evidence="10">The sequence shown here is derived from an EMBL/GenBank/DDBJ whole genome shotgun (WGS) entry which is preliminary data.</text>
</comment>
<evidence type="ECO:0000256" key="4">
    <source>
        <dbReference type="ARBA" id="ARBA00022729"/>
    </source>
</evidence>
<keyword evidence="11" id="KW-1185">Reference proteome</keyword>
<dbReference type="SUPFAM" id="SSF52047">
    <property type="entry name" value="RNI-like"/>
    <property type="match status" value="1"/>
</dbReference>
<dbReference type="PRINTS" id="PR00019">
    <property type="entry name" value="LEURICHRPT"/>
</dbReference>
<protein>
    <submittedName>
        <fullName evidence="10">Uncharacterized protein</fullName>
    </submittedName>
</protein>
<evidence type="ECO:0000256" key="7">
    <source>
        <dbReference type="ARBA" id="ARBA00023136"/>
    </source>
</evidence>
<evidence type="ECO:0000256" key="3">
    <source>
        <dbReference type="ARBA" id="ARBA00022692"/>
    </source>
</evidence>
<evidence type="ECO:0000256" key="2">
    <source>
        <dbReference type="ARBA" id="ARBA00022614"/>
    </source>
</evidence>
<keyword evidence="6" id="KW-1133">Transmembrane helix</keyword>
<dbReference type="GO" id="GO:0016020">
    <property type="term" value="C:membrane"/>
    <property type="evidence" value="ECO:0007669"/>
    <property type="project" value="UniProtKB-SubCell"/>
</dbReference>